<keyword evidence="1" id="KW-0812">Transmembrane</keyword>
<protein>
    <submittedName>
        <fullName evidence="2">Uncharacterized protein</fullName>
    </submittedName>
</protein>
<dbReference type="InterPro" id="IPR045519">
    <property type="entry name" value="DUF6476"/>
</dbReference>
<keyword evidence="1" id="KW-1133">Transmembrane helix</keyword>
<dbReference type="RefSeq" id="WP_184386387.1">
    <property type="nucleotide sequence ID" value="NZ_JACIDJ010000008.1"/>
</dbReference>
<dbReference type="Proteomes" id="UP000553193">
    <property type="component" value="Unassembled WGS sequence"/>
</dbReference>
<organism evidence="2 3">
    <name type="scientific">Roseococcus suduntuyensis</name>
    <dbReference type="NCBI Taxonomy" id="455361"/>
    <lineage>
        <taxon>Bacteria</taxon>
        <taxon>Pseudomonadati</taxon>
        <taxon>Pseudomonadota</taxon>
        <taxon>Alphaproteobacteria</taxon>
        <taxon>Acetobacterales</taxon>
        <taxon>Roseomonadaceae</taxon>
        <taxon>Roseococcus</taxon>
    </lineage>
</organism>
<feature type="transmembrane region" description="Helical" evidence="1">
    <location>
        <begin position="6"/>
        <end position="27"/>
    </location>
</feature>
<dbReference type="Pfam" id="PF20082">
    <property type="entry name" value="DUF6476"/>
    <property type="match status" value="1"/>
</dbReference>
<reference evidence="2 3" key="1">
    <citation type="submission" date="2020-08" db="EMBL/GenBank/DDBJ databases">
        <title>Genomic Encyclopedia of Type Strains, Phase IV (KMG-IV): sequencing the most valuable type-strain genomes for metagenomic binning, comparative biology and taxonomic classification.</title>
        <authorList>
            <person name="Goeker M."/>
        </authorList>
    </citation>
    <scope>NUCLEOTIDE SEQUENCE [LARGE SCALE GENOMIC DNA]</scope>
    <source>
        <strain evidence="2 3">DSM 19979</strain>
    </source>
</reference>
<dbReference type="AlphaFoldDB" id="A0A840AGL1"/>
<keyword evidence="3" id="KW-1185">Reference proteome</keyword>
<keyword evidence="1" id="KW-0472">Membrane</keyword>
<comment type="caution">
    <text evidence="2">The sequence shown here is derived from an EMBL/GenBank/DDBJ whole genome shotgun (WGS) entry which is preliminary data.</text>
</comment>
<dbReference type="EMBL" id="JACIDJ010000008">
    <property type="protein sequence ID" value="MBB3900157.1"/>
    <property type="molecule type" value="Genomic_DNA"/>
</dbReference>
<evidence type="ECO:0000313" key="3">
    <source>
        <dbReference type="Proteomes" id="UP000553193"/>
    </source>
</evidence>
<evidence type="ECO:0000256" key="1">
    <source>
        <dbReference type="SAM" id="Phobius"/>
    </source>
</evidence>
<accession>A0A840AGL1</accession>
<name>A0A840AGL1_9PROT</name>
<proteinExistence type="predicted"/>
<sequence>MRALKFLVVAMGVMIVAGTVTLVALIVQRAGGAMTVTLPPVTLDLPAGARIASVTGVADRLAVLVEGPGEASRILLLDGRSGRVVGEVLPRP</sequence>
<evidence type="ECO:0000313" key="2">
    <source>
        <dbReference type="EMBL" id="MBB3900157.1"/>
    </source>
</evidence>
<gene>
    <name evidence="2" type="ORF">GGQ83_003627</name>
</gene>